<dbReference type="PANTHER" id="PTHR43009:SF7">
    <property type="entry name" value="HOMOGENTISATE GERANYLGERANYLTRANSFERASE, CHLOROPLASTIC"/>
    <property type="match status" value="1"/>
</dbReference>
<evidence type="ECO:0000313" key="9">
    <source>
        <dbReference type="Proteomes" id="UP000238762"/>
    </source>
</evidence>
<comment type="caution">
    <text evidence="8">The sequence shown here is derived from an EMBL/GenBank/DDBJ whole genome shotgun (WGS) entry which is preliminary data.</text>
</comment>
<proteinExistence type="inferred from homology"/>
<feature type="transmembrane region" description="Helical" evidence="7">
    <location>
        <begin position="120"/>
        <end position="139"/>
    </location>
</feature>
<dbReference type="Pfam" id="PF01040">
    <property type="entry name" value="UbiA"/>
    <property type="match status" value="1"/>
</dbReference>
<evidence type="ECO:0000256" key="7">
    <source>
        <dbReference type="SAM" id="Phobius"/>
    </source>
</evidence>
<feature type="transmembrane region" description="Helical" evidence="7">
    <location>
        <begin position="224"/>
        <end position="252"/>
    </location>
</feature>
<keyword evidence="4 7" id="KW-0812">Transmembrane</keyword>
<evidence type="ECO:0000256" key="6">
    <source>
        <dbReference type="ARBA" id="ARBA00023136"/>
    </source>
</evidence>
<dbReference type="GO" id="GO:0004659">
    <property type="term" value="F:prenyltransferase activity"/>
    <property type="evidence" value="ECO:0007669"/>
    <property type="project" value="InterPro"/>
</dbReference>
<name>A0A2T1C6K0_9CYAN</name>
<keyword evidence="6 7" id="KW-0472">Membrane</keyword>
<dbReference type="InterPro" id="IPR044878">
    <property type="entry name" value="UbiA_sf"/>
</dbReference>
<dbReference type="Proteomes" id="UP000238762">
    <property type="component" value="Unassembled WGS sequence"/>
</dbReference>
<dbReference type="InterPro" id="IPR044502">
    <property type="entry name" value="AtHST-like"/>
</dbReference>
<feature type="transmembrane region" description="Helical" evidence="7">
    <location>
        <begin position="95"/>
        <end position="114"/>
    </location>
</feature>
<feature type="transmembrane region" description="Helical" evidence="7">
    <location>
        <begin position="186"/>
        <end position="203"/>
    </location>
</feature>
<evidence type="ECO:0000256" key="4">
    <source>
        <dbReference type="ARBA" id="ARBA00022692"/>
    </source>
</evidence>
<feature type="transmembrane region" description="Helical" evidence="7">
    <location>
        <begin position="287"/>
        <end position="307"/>
    </location>
</feature>
<dbReference type="AlphaFoldDB" id="A0A2T1C6K0"/>
<dbReference type="EMBL" id="PVWJ01000024">
    <property type="protein sequence ID" value="PSB03788.1"/>
    <property type="molecule type" value="Genomic_DNA"/>
</dbReference>
<feature type="transmembrane region" description="Helical" evidence="7">
    <location>
        <begin position="258"/>
        <end position="275"/>
    </location>
</feature>
<sequence length="312" mass="35060">MISNSGQKTSDRFYSLWKFSRPHTIIGTTLSVLGLYILGLALVPTFTEFFHPISWLATTIACLCGNVYIVGLNQIEDIAIDKINKPHLPLASGEFSVRTGWMIVGVTGILALVIAWLQGVFLLGVVSSSLLIGTAYSLPPIRLKRFPLYAALCIFVVRGIIVNLGIFQHFRWIFSHQLVVDIPPEVWMLTGFMILFGLVIALLKDIPDMAGDKQYHIRTFTIQLGAPFVLNLALSVLAIGYLSIALASWFWLPHINPIFASFTHLSVLGIMYWRSMSVDLSHPASVAKFYQFIWKLFFIEYLLFPLACLLKY</sequence>
<evidence type="ECO:0000256" key="3">
    <source>
        <dbReference type="ARBA" id="ARBA00022679"/>
    </source>
</evidence>
<reference evidence="8 9" key="1">
    <citation type="submission" date="2018-02" db="EMBL/GenBank/DDBJ databases">
        <authorList>
            <person name="Cohen D.B."/>
            <person name="Kent A.D."/>
        </authorList>
    </citation>
    <scope>NUCLEOTIDE SEQUENCE [LARGE SCALE GENOMIC DNA]</scope>
    <source>
        <strain evidence="8 9">CCAP 1448/3</strain>
    </source>
</reference>
<dbReference type="CDD" id="cd13960">
    <property type="entry name" value="PT_UbiA_HPT1"/>
    <property type="match status" value="1"/>
</dbReference>
<protein>
    <submittedName>
        <fullName evidence="8">Homogentisate phytyltransferase</fullName>
    </submittedName>
</protein>
<feature type="transmembrane region" description="Helical" evidence="7">
    <location>
        <begin position="25"/>
        <end position="47"/>
    </location>
</feature>
<organism evidence="8 9">
    <name type="scientific">Merismopedia glauca CCAP 1448/3</name>
    <dbReference type="NCBI Taxonomy" id="1296344"/>
    <lineage>
        <taxon>Bacteria</taxon>
        <taxon>Bacillati</taxon>
        <taxon>Cyanobacteriota</taxon>
        <taxon>Cyanophyceae</taxon>
        <taxon>Synechococcales</taxon>
        <taxon>Merismopediaceae</taxon>
        <taxon>Merismopedia</taxon>
    </lineage>
</organism>
<dbReference type="InterPro" id="IPR000537">
    <property type="entry name" value="UbiA_prenyltransferase"/>
</dbReference>
<comment type="subcellular location">
    <subcellularLocation>
        <location evidence="1">Membrane</location>
        <topology evidence="1">Multi-pass membrane protein</topology>
    </subcellularLocation>
</comment>
<dbReference type="NCBIfam" id="NF009525">
    <property type="entry name" value="PRK12887.1"/>
    <property type="match status" value="1"/>
</dbReference>
<dbReference type="PANTHER" id="PTHR43009">
    <property type="entry name" value="HOMOGENTISATE SOLANESYLTRANSFERASE, CHLOROPLASTIC"/>
    <property type="match status" value="1"/>
</dbReference>
<gene>
    <name evidence="8" type="ORF">C7B64_06655</name>
</gene>
<dbReference type="OrthoDB" id="419081at2"/>
<dbReference type="GO" id="GO:0016020">
    <property type="term" value="C:membrane"/>
    <property type="evidence" value="ECO:0007669"/>
    <property type="project" value="UniProtKB-SubCell"/>
</dbReference>
<accession>A0A2T1C6K0</accession>
<evidence type="ECO:0000313" key="8">
    <source>
        <dbReference type="EMBL" id="PSB03788.1"/>
    </source>
</evidence>
<feature type="transmembrane region" description="Helical" evidence="7">
    <location>
        <begin position="53"/>
        <end position="75"/>
    </location>
</feature>
<evidence type="ECO:0000256" key="2">
    <source>
        <dbReference type="ARBA" id="ARBA00005985"/>
    </source>
</evidence>
<reference evidence="8 9" key="2">
    <citation type="submission" date="2018-03" db="EMBL/GenBank/DDBJ databases">
        <title>The ancient ancestry and fast evolution of plastids.</title>
        <authorList>
            <person name="Moore K.R."/>
            <person name="Magnabosco C."/>
            <person name="Momper L."/>
            <person name="Gold D.A."/>
            <person name="Bosak T."/>
            <person name="Fournier G.P."/>
        </authorList>
    </citation>
    <scope>NUCLEOTIDE SEQUENCE [LARGE SCALE GENOMIC DNA]</scope>
    <source>
        <strain evidence="8 9">CCAP 1448/3</strain>
    </source>
</reference>
<evidence type="ECO:0000256" key="5">
    <source>
        <dbReference type="ARBA" id="ARBA00022989"/>
    </source>
</evidence>
<keyword evidence="9" id="KW-1185">Reference proteome</keyword>
<comment type="similarity">
    <text evidence="2">Belongs to the UbiA prenyltransferase family.</text>
</comment>
<evidence type="ECO:0000256" key="1">
    <source>
        <dbReference type="ARBA" id="ARBA00004141"/>
    </source>
</evidence>
<dbReference type="RefSeq" id="WP_106287863.1">
    <property type="nucleotide sequence ID" value="NZ_CAWNTC010000242.1"/>
</dbReference>
<feature type="transmembrane region" description="Helical" evidence="7">
    <location>
        <begin position="146"/>
        <end position="166"/>
    </location>
</feature>
<keyword evidence="3 8" id="KW-0808">Transferase</keyword>
<dbReference type="Gene3D" id="1.10.357.140">
    <property type="entry name" value="UbiA prenyltransferase"/>
    <property type="match status" value="1"/>
</dbReference>
<keyword evidence="5 7" id="KW-1133">Transmembrane helix</keyword>